<dbReference type="AlphaFoldDB" id="A0A5M5DB00"/>
<gene>
    <name evidence="1" type="ORF">F3D66_06500</name>
</gene>
<name>A0A5M5DB00_BACOV</name>
<sequence length="80" mass="8905">MKLTNDEMLKLQQNLKVGKCPNCGYEGDKVIGLHTVNLISLKTEGTEIIETEKLNSLPAVLTSCPKCGYISLFDKKFVCR</sequence>
<dbReference type="Proteomes" id="UP000473905">
    <property type="component" value="Unassembled WGS sequence"/>
</dbReference>
<comment type="caution">
    <text evidence="1">The sequence shown here is derived from an EMBL/GenBank/DDBJ whole genome shotgun (WGS) entry which is preliminary data.</text>
</comment>
<protein>
    <submittedName>
        <fullName evidence="1">Uncharacterized protein</fullName>
    </submittedName>
</protein>
<accession>A0A5M5DB00</accession>
<reference evidence="1 2" key="1">
    <citation type="journal article" date="2019" name="Nat. Med.">
        <title>A library of human gut bacterial isolates paired with longitudinal multiomics data enables mechanistic microbiome research.</title>
        <authorList>
            <person name="Poyet M."/>
            <person name="Groussin M."/>
            <person name="Gibbons S.M."/>
            <person name="Avila-Pacheco J."/>
            <person name="Jiang X."/>
            <person name="Kearney S.M."/>
            <person name="Perrotta A.R."/>
            <person name="Berdy B."/>
            <person name="Zhao S."/>
            <person name="Lieberman T.D."/>
            <person name="Swanson P.K."/>
            <person name="Smith M."/>
            <person name="Roesemann S."/>
            <person name="Alexander J.E."/>
            <person name="Rich S.A."/>
            <person name="Livny J."/>
            <person name="Vlamakis H."/>
            <person name="Clish C."/>
            <person name="Bullock K."/>
            <person name="Deik A."/>
            <person name="Scott J."/>
            <person name="Pierce K.A."/>
            <person name="Xavier R.J."/>
            <person name="Alm E.J."/>
        </authorList>
    </citation>
    <scope>NUCLEOTIDE SEQUENCE [LARGE SCALE GENOMIC DNA]</scope>
    <source>
        <strain evidence="1 2">BIOML-A134</strain>
    </source>
</reference>
<organism evidence="1 2">
    <name type="scientific">Bacteroides ovatus</name>
    <dbReference type="NCBI Taxonomy" id="28116"/>
    <lineage>
        <taxon>Bacteria</taxon>
        <taxon>Pseudomonadati</taxon>
        <taxon>Bacteroidota</taxon>
        <taxon>Bacteroidia</taxon>
        <taxon>Bacteroidales</taxon>
        <taxon>Bacteroidaceae</taxon>
        <taxon>Bacteroides</taxon>
    </lineage>
</organism>
<proteinExistence type="predicted"/>
<evidence type="ECO:0000313" key="1">
    <source>
        <dbReference type="EMBL" id="KAA4101855.1"/>
    </source>
</evidence>
<keyword evidence="2" id="KW-1185">Reference proteome</keyword>
<evidence type="ECO:0000313" key="2">
    <source>
        <dbReference type="Proteomes" id="UP000473905"/>
    </source>
</evidence>
<dbReference type="EMBL" id="VWKB01000008">
    <property type="protein sequence ID" value="KAA4101855.1"/>
    <property type="molecule type" value="Genomic_DNA"/>
</dbReference>
<dbReference type="RefSeq" id="WP_141409284.1">
    <property type="nucleotide sequence ID" value="NZ_CAKJZI010000002.1"/>
</dbReference>